<dbReference type="InterPro" id="IPR036527">
    <property type="entry name" value="SCP2_sterol-bd_dom_sf"/>
</dbReference>
<reference evidence="2 3" key="1">
    <citation type="submission" date="2016-10" db="EMBL/GenBank/DDBJ databases">
        <authorList>
            <person name="de Groot N.N."/>
        </authorList>
    </citation>
    <scope>NUCLEOTIDE SEQUENCE [LARGE SCALE GENOMIC DNA]</scope>
    <source>
        <strain evidence="2 3">CGMCC 4.5506</strain>
    </source>
</reference>
<dbReference type="InterPro" id="IPR024344">
    <property type="entry name" value="MDMPI_metal-binding"/>
</dbReference>
<dbReference type="SUPFAM" id="SSF55718">
    <property type="entry name" value="SCP-like"/>
    <property type="match status" value="1"/>
</dbReference>
<evidence type="ECO:0000256" key="1">
    <source>
        <dbReference type="SAM" id="MobiDB-lite"/>
    </source>
</evidence>
<organism evidence="2 3">
    <name type="scientific">Prauserella marina</name>
    <dbReference type="NCBI Taxonomy" id="530584"/>
    <lineage>
        <taxon>Bacteria</taxon>
        <taxon>Bacillati</taxon>
        <taxon>Actinomycetota</taxon>
        <taxon>Actinomycetes</taxon>
        <taxon>Pseudonocardiales</taxon>
        <taxon>Pseudonocardiaceae</taxon>
        <taxon>Prauserella</taxon>
    </lineage>
</organism>
<dbReference type="InterPro" id="IPR017517">
    <property type="entry name" value="Maleyloyr_isom"/>
</dbReference>
<dbReference type="OrthoDB" id="5118203at2"/>
<dbReference type="Gene3D" id="3.30.1050.20">
    <property type="match status" value="1"/>
</dbReference>
<dbReference type="GO" id="GO:0016853">
    <property type="term" value="F:isomerase activity"/>
    <property type="evidence" value="ECO:0007669"/>
    <property type="project" value="UniProtKB-KW"/>
</dbReference>
<sequence length="264" mass="28759">MSTPGGEHADAEAAARAELRERQGAGARYDAPEAPAERLALARRGTAYFARKLNELGDAALDGDSLLPGWSRRHVIAHVGYNARALTRLVDWARTGVENPMYASARQRAAEIELGATTPARALRNLFAHTEVALSVAWRDLPGERWDAEVRTAQGRLVPVNETAWMRAREVWLHAVDLGNGGDTRDFPTELLTALRADVTGSWERKREKVDLVLAHEGGERIVLGEGGPTVRGSLPDLVRWLTGRGASGVTSDAGELPVLPRWL</sequence>
<gene>
    <name evidence="2" type="ORF">SAMN05421630_1011258</name>
</gene>
<keyword evidence="3" id="KW-1185">Reference proteome</keyword>
<dbReference type="GO" id="GO:0046872">
    <property type="term" value="F:metal ion binding"/>
    <property type="evidence" value="ECO:0007669"/>
    <property type="project" value="InterPro"/>
</dbReference>
<protein>
    <submittedName>
        <fullName evidence="2">Maleylpyruvate isomerase</fullName>
    </submittedName>
</protein>
<keyword evidence="2" id="KW-0670">Pyruvate</keyword>
<dbReference type="AlphaFoldDB" id="A0A222VQI4"/>
<dbReference type="InterPro" id="IPR034660">
    <property type="entry name" value="DinB/YfiT-like"/>
</dbReference>
<evidence type="ECO:0000313" key="2">
    <source>
        <dbReference type="EMBL" id="SDC31313.1"/>
    </source>
</evidence>
<dbReference type="KEGG" id="pmad:BAY61_14390"/>
<name>A0A222VQI4_9PSEU</name>
<dbReference type="Pfam" id="PF11716">
    <property type="entry name" value="MDMPI_N"/>
    <property type="match status" value="1"/>
</dbReference>
<dbReference type="Gene3D" id="1.20.120.450">
    <property type="entry name" value="dinb family like domain"/>
    <property type="match status" value="1"/>
</dbReference>
<dbReference type="SUPFAM" id="SSF109854">
    <property type="entry name" value="DinB/YfiT-like putative metalloenzymes"/>
    <property type="match status" value="1"/>
</dbReference>
<dbReference type="NCBIfam" id="TIGR03083">
    <property type="entry name" value="maleylpyruvate isomerase family mycothiol-dependent enzyme"/>
    <property type="match status" value="1"/>
</dbReference>
<dbReference type="Proteomes" id="UP000199494">
    <property type="component" value="Unassembled WGS sequence"/>
</dbReference>
<accession>A0A222VQI4</accession>
<feature type="region of interest" description="Disordered" evidence="1">
    <location>
        <begin position="1"/>
        <end position="32"/>
    </location>
</feature>
<dbReference type="EMBL" id="FMZE01000001">
    <property type="protein sequence ID" value="SDC31313.1"/>
    <property type="molecule type" value="Genomic_DNA"/>
</dbReference>
<feature type="compositionally biased region" description="Basic and acidic residues" evidence="1">
    <location>
        <begin position="7"/>
        <end position="23"/>
    </location>
</feature>
<proteinExistence type="predicted"/>
<dbReference type="RefSeq" id="WP_091798263.1">
    <property type="nucleotide sequence ID" value="NZ_CP016353.1"/>
</dbReference>
<dbReference type="STRING" id="530584.SAMN05421630_1011258"/>
<evidence type="ECO:0000313" key="3">
    <source>
        <dbReference type="Proteomes" id="UP000199494"/>
    </source>
</evidence>
<keyword evidence="2" id="KW-0413">Isomerase</keyword>